<dbReference type="PANTHER" id="PTHR43116:SF4">
    <property type="entry name" value="PEPTIDE CHAIN RELEASE FACTOR PRFB3, CHLOROPLASTIC"/>
    <property type="match status" value="1"/>
</dbReference>
<dbReference type="Proteomes" id="UP000554482">
    <property type="component" value="Unassembled WGS sequence"/>
</dbReference>
<comment type="caution">
    <text evidence="1">The sequence shown here is derived from an EMBL/GenBank/DDBJ whole genome shotgun (WGS) entry which is preliminary data.</text>
</comment>
<keyword evidence="2" id="KW-1185">Reference proteome</keyword>
<name>A0A7J6X6C8_THATH</name>
<sequence length="260" mass="29547">VQDKKVCSLGLMSLFVLPSDQLPGEALGHVFKATLDLLVSYKDQKQQRRKTAKMILFLKNTHFSSLFFSVPIRASYSMEDKNKKELGLFSLRRKIDDAVLLAETLGPLALEFEEASQIKQEEVLHHYDLWDDVARSNEILTDLADTTKVVDNLKDLRYKAEEAKLITQLAEMDAVNYGLFKHAYNASVNLSKLMDRYEMSKLLSGPYDADGACIVITAHKKFWHASELPKSAILDLYYKSVGRKCIMLILYDSIHCTSLC</sequence>
<dbReference type="InterPro" id="IPR045853">
    <property type="entry name" value="Pep_chain_release_fac_I_sf"/>
</dbReference>
<dbReference type="EMBL" id="JABWDY010006055">
    <property type="protein sequence ID" value="KAF5203932.1"/>
    <property type="molecule type" value="Genomic_DNA"/>
</dbReference>
<protein>
    <submittedName>
        <fullName evidence="1">Peptide chain release factor prfb3 protein</fullName>
    </submittedName>
</protein>
<feature type="non-terminal residue" evidence="1">
    <location>
        <position position="1"/>
    </location>
</feature>
<accession>A0A7J6X6C8</accession>
<evidence type="ECO:0000313" key="2">
    <source>
        <dbReference type="Proteomes" id="UP000554482"/>
    </source>
</evidence>
<dbReference type="OrthoDB" id="2019491at2759"/>
<dbReference type="PANTHER" id="PTHR43116">
    <property type="entry name" value="PEPTIDE CHAIN RELEASE FACTOR 2"/>
    <property type="match status" value="1"/>
</dbReference>
<gene>
    <name evidence="1" type="ORF">FRX31_006481</name>
</gene>
<dbReference type="SUPFAM" id="SSF75620">
    <property type="entry name" value="Release factor"/>
    <property type="match status" value="1"/>
</dbReference>
<evidence type="ECO:0000313" key="1">
    <source>
        <dbReference type="EMBL" id="KAF5203932.1"/>
    </source>
</evidence>
<reference evidence="1 2" key="1">
    <citation type="submission" date="2020-06" db="EMBL/GenBank/DDBJ databases">
        <title>Transcriptomic and genomic resources for Thalictrum thalictroides and T. hernandezii: Facilitating candidate gene discovery in an emerging model plant lineage.</title>
        <authorList>
            <person name="Arias T."/>
            <person name="Riano-Pachon D.M."/>
            <person name="Di Stilio V.S."/>
        </authorList>
    </citation>
    <scope>NUCLEOTIDE SEQUENCE [LARGE SCALE GENOMIC DNA]</scope>
    <source>
        <strain evidence="2">cv. WT478/WT964</strain>
        <tissue evidence="1">Leaves</tissue>
    </source>
</reference>
<organism evidence="1 2">
    <name type="scientific">Thalictrum thalictroides</name>
    <name type="common">Rue-anemone</name>
    <name type="synonym">Anemone thalictroides</name>
    <dbReference type="NCBI Taxonomy" id="46969"/>
    <lineage>
        <taxon>Eukaryota</taxon>
        <taxon>Viridiplantae</taxon>
        <taxon>Streptophyta</taxon>
        <taxon>Embryophyta</taxon>
        <taxon>Tracheophyta</taxon>
        <taxon>Spermatophyta</taxon>
        <taxon>Magnoliopsida</taxon>
        <taxon>Ranunculales</taxon>
        <taxon>Ranunculaceae</taxon>
        <taxon>Thalictroideae</taxon>
        <taxon>Thalictrum</taxon>
    </lineage>
</organism>
<dbReference type="AlphaFoldDB" id="A0A7J6X6C8"/>
<proteinExistence type="predicted"/>